<evidence type="ECO:0000313" key="3">
    <source>
        <dbReference type="Proteomes" id="UP000709295"/>
    </source>
</evidence>
<keyword evidence="3" id="KW-1185">Reference proteome</keyword>
<proteinExistence type="predicted"/>
<gene>
    <name evidence="2" type="ORF">JG688_00018420</name>
</gene>
<evidence type="ECO:0000256" key="1">
    <source>
        <dbReference type="SAM" id="MobiDB-lite"/>
    </source>
</evidence>
<sequence length="256" mass="28477">MPSTTKKPARAPIMPWLQTIRIARCPSAIKMNRIQGTYNMMLSNMFTYSRGSQIAHYTRYGRPTSPERCIRTAKTTASQGRIPPSATQEAPSAITDLSASVEHDSSVPDWSLDSDCDEDDEELVFLDGVEIQADPRLPPETPVLGDTNVDAAESDVVAVDPEDVQIEGEADCDWSVLSREELLDFAKDEAALAKMRKSGYAVADQDKFPPDQNYRARYGPSEDVMAIADSPLDLFLYFMPRSLWTKIAEESTVYIL</sequence>
<feature type="region of interest" description="Disordered" evidence="1">
    <location>
        <begin position="74"/>
        <end position="93"/>
    </location>
</feature>
<dbReference type="Proteomes" id="UP000709295">
    <property type="component" value="Unassembled WGS sequence"/>
</dbReference>
<name>A0A8J5MBI1_9STRA</name>
<dbReference type="AlphaFoldDB" id="A0A8J5MBI1"/>
<reference evidence="2" key="1">
    <citation type="submission" date="2021-01" db="EMBL/GenBank/DDBJ databases">
        <title>Phytophthora aleatoria, a newly-described species from Pinus radiata is distinct from Phytophthora cactorum isolates based on comparative genomics.</title>
        <authorList>
            <person name="Mcdougal R."/>
            <person name="Panda P."/>
            <person name="Williams N."/>
            <person name="Studholme D.J."/>
        </authorList>
    </citation>
    <scope>NUCLEOTIDE SEQUENCE</scope>
    <source>
        <strain evidence="2">NZFS 4037</strain>
    </source>
</reference>
<dbReference type="EMBL" id="JAENGY010003368">
    <property type="protein sequence ID" value="KAG6941896.1"/>
    <property type="molecule type" value="Genomic_DNA"/>
</dbReference>
<evidence type="ECO:0000313" key="2">
    <source>
        <dbReference type="EMBL" id="KAG6941896.1"/>
    </source>
</evidence>
<organism evidence="2 3">
    <name type="scientific">Phytophthora aleatoria</name>
    <dbReference type="NCBI Taxonomy" id="2496075"/>
    <lineage>
        <taxon>Eukaryota</taxon>
        <taxon>Sar</taxon>
        <taxon>Stramenopiles</taxon>
        <taxon>Oomycota</taxon>
        <taxon>Peronosporomycetes</taxon>
        <taxon>Peronosporales</taxon>
        <taxon>Peronosporaceae</taxon>
        <taxon>Phytophthora</taxon>
    </lineage>
</organism>
<comment type="caution">
    <text evidence="2">The sequence shown here is derived from an EMBL/GenBank/DDBJ whole genome shotgun (WGS) entry which is preliminary data.</text>
</comment>
<evidence type="ECO:0008006" key="4">
    <source>
        <dbReference type="Google" id="ProtNLM"/>
    </source>
</evidence>
<accession>A0A8J5MBI1</accession>
<protein>
    <recommendedName>
        <fullName evidence="4">PiggyBac transposable element-derived protein domain-containing protein</fullName>
    </recommendedName>
</protein>